<dbReference type="InterPro" id="IPR014025">
    <property type="entry name" value="Glutaredoxin_subgr"/>
</dbReference>
<evidence type="ECO:0000256" key="3">
    <source>
        <dbReference type="ARBA" id="ARBA00022982"/>
    </source>
</evidence>
<keyword evidence="4" id="KW-1015">Disulfide bond</keyword>
<keyword evidence="3" id="KW-0249">Electron transport</keyword>
<evidence type="ECO:0000256" key="2">
    <source>
        <dbReference type="ARBA" id="ARBA00022448"/>
    </source>
</evidence>
<evidence type="ECO:0000256" key="4">
    <source>
        <dbReference type="ARBA" id="ARBA00023157"/>
    </source>
</evidence>
<dbReference type="PROSITE" id="PS00195">
    <property type="entry name" value="GLUTAREDOXIN_1"/>
    <property type="match status" value="1"/>
</dbReference>
<dbReference type="InterPro" id="IPR036249">
    <property type="entry name" value="Thioredoxin-like_sf"/>
</dbReference>
<sequence length="162" mass="18330">MNLLLVLTLSILATIEAADPKEDDLSARMSTDIHNHKILEVGGLKSLTLTVLNEYASHDSKINCDFNWAAENEVVMYSKTYCPYCKKTKNMLSRYPIADLKVIELDRLKDMKAMQSILRHKTGRATVPQLFIGGEFVGGHDETRGLEDRGELRKMFEKARAL</sequence>
<evidence type="ECO:0000313" key="9">
    <source>
        <dbReference type="Proteomes" id="UP000053660"/>
    </source>
</evidence>
<dbReference type="AlphaFoldDB" id="A0A0B1TR29"/>
<dbReference type="GO" id="GO:0015038">
    <property type="term" value="F:glutathione disulfide oxidoreductase activity"/>
    <property type="evidence" value="ECO:0007669"/>
    <property type="project" value="TreeGrafter"/>
</dbReference>
<feature type="chain" id="PRO_5002082364" evidence="6">
    <location>
        <begin position="18"/>
        <end position="162"/>
    </location>
</feature>
<dbReference type="PANTHER" id="PTHR45694:SF18">
    <property type="entry name" value="GLUTAREDOXIN-1-RELATED"/>
    <property type="match status" value="1"/>
</dbReference>
<dbReference type="Pfam" id="PF00462">
    <property type="entry name" value="Glutaredoxin"/>
    <property type="match status" value="1"/>
</dbReference>
<dbReference type="EMBL" id="KN549200">
    <property type="protein sequence ID" value="KHJ99998.1"/>
    <property type="molecule type" value="Genomic_DNA"/>
</dbReference>
<dbReference type="InterPro" id="IPR011767">
    <property type="entry name" value="GLR_AS"/>
</dbReference>
<dbReference type="SUPFAM" id="SSF52833">
    <property type="entry name" value="Thioredoxin-like"/>
    <property type="match status" value="1"/>
</dbReference>
<dbReference type="PROSITE" id="PS51354">
    <property type="entry name" value="GLUTAREDOXIN_2"/>
    <property type="match status" value="1"/>
</dbReference>
<dbReference type="GO" id="GO:0005737">
    <property type="term" value="C:cytoplasm"/>
    <property type="evidence" value="ECO:0007669"/>
    <property type="project" value="TreeGrafter"/>
</dbReference>
<keyword evidence="5" id="KW-0676">Redox-active center</keyword>
<feature type="domain" description="Glutaredoxin" evidence="7">
    <location>
        <begin position="74"/>
        <end position="137"/>
    </location>
</feature>
<proteinExistence type="predicted"/>
<evidence type="ECO:0000256" key="6">
    <source>
        <dbReference type="SAM" id="SignalP"/>
    </source>
</evidence>
<gene>
    <name evidence="8" type="ORF">OESDEN_00061</name>
</gene>
<evidence type="ECO:0000256" key="1">
    <source>
        <dbReference type="ARBA" id="ARBA00002549"/>
    </source>
</evidence>
<evidence type="ECO:0000313" key="8">
    <source>
        <dbReference type="EMBL" id="KHJ99998.1"/>
    </source>
</evidence>
<dbReference type="OrthoDB" id="418495at2759"/>
<feature type="signal peptide" evidence="6">
    <location>
        <begin position="1"/>
        <end position="17"/>
    </location>
</feature>
<comment type="function">
    <text evidence="1">Has a glutathione-disulfide oxidoreductase activity in the presence of NADPH and glutathione reductase. Reduces low molecular weight disulfides and proteins.</text>
</comment>
<evidence type="ECO:0000259" key="7">
    <source>
        <dbReference type="Pfam" id="PF00462"/>
    </source>
</evidence>
<name>A0A0B1TR29_OESDE</name>
<keyword evidence="2" id="KW-0813">Transport</keyword>
<keyword evidence="9" id="KW-1185">Reference proteome</keyword>
<dbReference type="Gene3D" id="3.40.30.10">
    <property type="entry name" value="Glutaredoxin"/>
    <property type="match status" value="1"/>
</dbReference>
<organism evidence="8 9">
    <name type="scientific">Oesophagostomum dentatum</name>
    <name type="common">Nodular worm</name>
    <dbReference type="NCBI Taxonomy" id="61180"/>
    <lineage>
        <taxon>Eukaryota</taxon>
        <taxon>Metazoa</taxon>
        <taxon>Ecdysozoa</taxon>
        <taxon>Nematoda</taxon>
        <taxon>Chromadorea</taxon>
        <taxon>Rhabditida</taxon>
        <taxon>Rhabditina</taxon>
        <taxon>Rhabditomorpha</taxon>
        <taxon>Strongyloidea</taxon>
        <taxon>Strongylidae</taxon>
        <taxon>Oesophagostomum</taxon>
    </lineage>
</organism>
<dbReference type="Proteomes" id="UP000053660">
    <property type="component" value="Unassembled WGS sequence"/>
</dbReference>
<keyword evidence="6" id="KW-0732">Signal</keyword>
<dbReference type="InterPro" id="IPR011899">
    <property type="entry name" value="Glutaredoxin_euk/vir"/>
</dbReference>
<evidence type="ECO:0000256" key="5">
    <source>
        <dbReference type="ARBA" id="ARBA00023284"/>
    </source>
</evidence>
<dbReference type="PANTHER" id="PTHR45694">
    <property type="entry name" value="GLUTAREDOXIN 2"/>
    <property type="match status" value="1"/>
</dbReference>
<protein>
    <submittedName>
        <fullName evidence="8">Glutaredoxin</fullName>
    </submittedName>
</protein>
<reference evidence="8 9" key="1">
    <citation type="submission" date="2014-03" db="EMBL/GenBank/DDBJ databases">
        <title>Draft genome of the hookworm Oesophagostomum dentatum.</title>
        <authorList>
            <person name="Mitreva M."/>
        </authorList>
    </citation>
    <scope>NUCLEOTIDE SEQUENCE [LARGE SCALE GENOMIC DNA]</scope>
    <source>
        <strain evidence="8 9">OD-Hann</strain>
    </source>
</reference>
<dbReference type="NCBIfam" id="TIGR02180">
    <property type="entry name" value="GRX_euk"/>
    <property type="match status" value="1"/>
</dbReference>
<dbReference type="PRINTS" id="PR00160">
    <property type="entry name" value="GLUTAREDOXIN"/>
</dbReference>
<accession>A0A0B1TR29</accession>
<dbReference type="GO" id="GO:0034599">
    <property type="term" value="P:cellular response to oxidative stress"/>
    <property type="evidence" value="ECO:0007669"/>
    <property type="project" value="TreeGrafter"/>
</dbReference>
<dbReference type="CDD" id="cd03419">
    <property type="entry name" value="GRX_GRXh_1_2_like"/>
    <property type="match status" value="1"/>
</dbReference>
<dbReference type="InterPro" id="IPR002109">
    <property type="entry name" value="Glutaredoxin"/>
</dbReference>